<reference evidence="6" key="1">
    <citation type="submission" date="2014-09" db="EMBL/GenBank/DDBJ databases">
        <authorList>
            <person name="Gomez-Valero L."/>
        </authorList>
    </citation>
    <scope>NUCLEOTIDE SEQUENCE [LARGE SCALE GENOMIC DNA]</scope>
    <source>
        <strain evidence="6">ATCC33218</strain>
    </source>
</reference>
<dbReference type="InterPro" id="IPR000871">
    <property type="entry name" value="Beta-lactam_class-A"/>
</dbReference>
<comment type="similarity">
    <text evidence="2">Belongs to the class-A beta-lactamase family.</text>
</comment>
<dbReference type="EMBL" id="LN614830">
    <property type="protein sequence ID" value="CEG61406.1"/>
    <property type="molecule type" value="Genomic_DNA"/>
</dbReference>
<dbReference type="GO" id="GO:0046677">
    <property type="term" value="P:response to antibiotic"/>
    <property type="evidence" value="ECO:0007669"/>
    <property type="project" value="InterPro"/>
</dbReference>
<evidence type="ECO:0000259" key="4">
    <source>
        <dbReference type="Pfam" id="PF13354"/>
    </source>
</evidence>
<dbReference type="Proteomes" id="UP000032414">
    <property type="component" value="Chromosome I"/>
</dbReference>
<dbReference type="NCBIfam" id="NF033103">
    <property type="entry name" value="bla_class_A"/>
    <property type="match status" value="1"/>
</dbReference>
<dbReference type="AlphaFoldDB" id="A0A098GIU2"/>
<feature type="domain" description="Beta-lactamase class A catalytic" evidence="4">
    <location>
        <begin position="58"/>
        <end position="276"/>
    </location>
</feature>
<dbReference type="STRING" id="451.B6N58_05460"/>
<proteinExistence type="inferred from homology"/>
<dbReference type="GO" id="GO:0008800">
    <property type="term" value="F:beta-lactamase activity"/>
    <property type="evidence" value="ECO:0007669"/>
    <property type="project" value="UniProtKB-EC"/>
</dbReference>
<evidence type="ECO:0000313" key="5">
    <source>
        <dbReference type="EMBL" id="CEG61406.1"/>
    </source>
</evidence>
<dbReference type="PANTHER" id="PTHR35333">
    <property type="entry name" value="BETA-LACTAMASE"/>
    <property type="match status" value="1"/>
</dbReference>
<dbReference type="InterPro" id="IPR045155">
    <property type="entry name" value="Beta-lactam_cat"/>
</dbReference>
<dbReference type="KEGG" id="tmc:LMI_2127"/>
<protein>
    <recommendedName>
        <fullName evidence="3">beta-lactamase</fullName>
        <ecNumber evidence="3">3.5.2.6</ecNumber>
    </recommendedName>
</protein>
<keyword evidence="5" id="KW-0378">Hydrolase</keyword>
<dbReference type="HOGENOM" id="CLU_031960_6_0_6"/>
<dbReference type="InterPro" id="IPR012338">
    <property type="entry name" value="Beta-lactam/transpept-like"/>
</dbReference>
<dbReference type="PRINTS" id="PR00118">
    <property type="entry name" value="BLACTAMASEA"/>
</dbReference>
<gene>
    <name evidence="5" type="primary">blaA</name>
    <name evidence="5" type="ORF">LMI_2127</name>
</gene>
<comment type="catalytic activity">
    <reaction evidence="1">
        <text>a beta-lactam + H2O = a substituted beta-amino acid</text>
        <dbReference type="Rhea" id="RHEA:20401"/>
        <dbReference type="ChEBI" id="CHEBI:15377"/>
        <dbReference type="ChEBI" id="CHEBI:35627"/>
        <dbReference type="ChEBI" id="CHEBI:140347"/>
        <dbReference type="EC" id="3.5.2.6"/>
    </reaction>
</comment>
<dbReference type="EC" id="3.5.2.6" evidence="3"/>
<dbReference type="SUPFAM" id="SSF56601">
    <property type="entry name" value="beta-lactamase/transpeptidase-like"/>
    <property type="match status" value="1"/>
</dbReference>
<name>A0A098GIU2_LEGMI</name>
<accession>A0A098GIU2</accession>
<dbReference type="Pfam" id="PF13354">
    <property type="entry name" value="Beta-lactamase2"/>
    <property type="match status" value="1"/>
</dbReference>
<evidence type="ECO:0000256" key="2">
    <source>
        <dbReference type="ARBA" id="ARBA00009009"/>
    </source>
</evidence>
<evidence type="ECO:0000256" key="3">
    <source>
        <dbReference type="ARBA" id="ARBA00012865"/>
    </source>
</evidence>
<dbReference type="Gene3D" id="3.40.710.10">
    <property type="entry name" value="DD-peptidase/beta-lactamase superfamily"/>
    <property type="match status" value="1"/>
</dbReference>
<organism evidence="5 6">
    <name type="scientific">Legionella micdadei</name>
    <name type="common">Tatlockia micdadei</name>
    <dbReference type="NCBI Taxonomy" id="451"/>
    <lineage>
        <taxon>Bacteria</taxon>
        <taxon>Pseudomonadati</taxon>
        <taxon>Pseudomonadota</taxon>
        <taxon>Gammaproteobacteria</taxon>
        <taxon>Legionellales</taxon>
        <taxon>Legionellaceae</taxon>
        <taxon>Legionella</taxon>
    </lineage>
</organism>
<evidence type="ECO:0000313" key="6">
    <source>
        <dbReference type="Proteomes" id="UP000032414"/>
    </source>
</evidence>
<sequence>MQFKLKINIMLSAKKFLSSLLITIGLCNSSFSEIPNRHLTSIDKKLAKLESSSGGRIGVYAINTTNNTHLEYRADERFPMGCTSKVMGVAAVLKKSMKDNLLLSKKVTYTKNDLTNWNPITEKNLDTGMSVKELCAAAISYSDNTAMNLLLKQLGGLEGMNAFARTIDDDSFRQTHGWPGEAMSGGQNNTDDSSTPAAMATSLKKLAFTDALAKPQRELLLTWLKANTTGDARIRAGVPKGWLVGDKTGTGYFYGTTNDIAIIWPPKCDPIVMAVYYTSNNKNASKREDIVASTTRIILDELAQKDECIRSQVTL</sequence>
<dbReference type="PANTHER" id="PTHR35333:SF3">
    <property type="entry name" value="BETA-LACTAMASE-TYPE TRANSPEPTIDASE FOLD CONTAINING PROTEIN"/>
    <property type="match status" value="1"/>
</dbReference>
<dbReference type="GO" id="GO:0030655">
    <property type="term" value="P:beta-lactam antibiotic catabolic process"/>
    <property type="evidence" value="ECO:0007669"/>
    <property type="project" value="InterPro"/>
</dbReference>
<evidence type="ECO:0000256" key="1">
    <source>
        <dbReference type="ARBA" id="ARBA00001526"/>
    </source>
</evidence>